<sequence length="116" mass="13183">MGLFESVILAVVTAVLGVVSYIAKCIYNDNQKLNNQLQLEKSRKKFAVEAGLACILRSDLMDMHEKYISLGYITIHGKETWDKMYISYHELGGNGLIEDFNDDIQELLIRRLQGEA</sequence>
<comment type="caution">
    <text evidence="2">The sequence shown here is derived from an EMBL/GenBank/DDBJ whole genome shotgun (WGS) entry which is preliminary data.</text>
</comment>
<keyword evidence="1" id="KW-0472">Membrane</keyword>
<evidence type="ECO:0000313" key="2">
    <source>
        <dbReference type="EMBL" id="MDQ0359694.1"/>
    </source>
</evidence>
<feature type="transmembrane region" description="Helical" evidence="1">
    <location>
        <begin position="6"/>
        <end position="27"/>
    </location>
</feature>
<dbReference type="EMBL" id="JAUSUR010000001">
    <property type="protein sequence ID" value="MDQ0359694.1"/>
    <property type="molecule type" value="Genomic_DNA"/>
</dbReference>
<dbReference type="RefSeq" id="WP_307405024.1">
    <property type="nucleotide sequence ID" value="NZ_JAUSUR010000001.1"/>
</dbReference>
<dbReference type="Proteomes" id="UP001230220">
    <property type="component" value="Unassembled WGS sequence"/>
</dbReference>
<keyword evidence="1" id="KW-0812">Transmembrane</keyword>
<protein>
    <recommendedName>
        <fullName evidence="4">Phage protein</fullName>
    </recommendedName>
</protein>
<keyword evidence="1" id="KW-1133">Transmembrane helix</keyword>
<proteinExistence type="predicted"/>
<evidence type="ECO:0000313" key="3">
    <source>
        <dbReference type="Proteomes" id="UP001230220"/>
    </source>
</evidence>
<name>A0ABU0DYI3_9FIRM</name>
<reference evidence="2 3" key="1">
    <citation type="submission" date="2023-07" db="EMBL/GenBank/DDBJ databases">
        <title>Genomic Encyclopedia of Type Strains, Phase IV (KMG-IV): sequencing the most valuable type-strain genomes for metagenomic binning, comparative biology and taxonomic classification.</title>
        <authorList>
            <person name="Goeker M."/>
        </authorList>
    </citation>
    <scope>NUCLEOTIDE SEQUENCE [LARGE SCALE GENOMIC DNA]</scope>
    <source>
        <strain evidence="2 3">DSM 16784</strain>
    </source>
</reference>
<accession>A0ABU0DYI3</accession>
<keyword evidence="3" id="KW-1185">Reference proteome</keyword>
<gene>
    <name evidence="2" type="ORF">J2S15_000425</name>
</gene>
<evidence type="ECO:0000256" key="1">
    <source>
        <dbReference type="SAM" id="Phobius"/>
    </source>
</evidence>
<evidence type="ECO:0008006" key="4">
    <source>
        <dbReference type="Google" id="ProtNLM"/>
    </source>
</evidence>
<organism evidence="2 3">
    <name type="scientific">Breznakia pachnodae</name>
    <dbReference type="NCBI Taxonomy" id="265178"/>
    <lineage>
        <taxon>Bacteria</taxon>
        <taxon>Bacillati</taxon>
        <taxon>Bacillota</taxon>
        <taxon>Erysipelotrichia</taxon>
        <taxon>Erysipelotrichales</taxon>
        <taxon>Erysipelotrichaceae</taxon>
        <taxon>Breznakia</taxon>
    </lineage>
</organism>